<evidence type="ECO:0000259" key="1">
    <source>
        <dbReference type="Pfam" id="PF13349"/>
    </source>
</evidence>
<accession>A0A4R6BMB2</accession>
<dbReference type="Proteomes" id="UP000295328">
    <property type="component" value="Unassembled WGS sequence"/>
</dbReference>
<evidence type="ECO:0000313" key="3">
    <source>
        <dbReference type="Proteomes" id="UP000295328"/>
    </source>
</evidence>
<dbReference type="Pfam" id="PF13349">
    <property type="entry name" value="DUF4097"/>
    <property type="match status" value="1"/>
</dbReference>
<name>A0A4R6BMB2_9STAP</name>
<dbReference type="RefSeq" id="WP_133428886.1">
    <property type="nucleotide sequence ID" value="NZ_BMCC01000002.1"/>
</dbReference>
<dbReference type="OrthoDB" id="2940757at2"/>
<dbReference type="AlphaFoldDB" id="A0A4R6BMB2"/>
<feature type="domain" description="DUF4097" evidence="1">
    <location>
        <begin position="46"/>
        <end position="238"/>
    </location>
</feature>
<reference evidence="2 3" key="1">
    <citation type="submission" date="2019-01" db="EMBL/GenBank/DDBJ databases">
        <title>Draft genome sequences of the type strains of six Macrococcus species.</title>
        <authorList>
            <person name="Mazhar S."/>
            <person name="Altermann E."/>
            <person name="Hill C."/>
            <person name="Mcauliffe O."/>
        </authorList>
    </citation>
    <scope>NUCLEOTIDE SEQUENCE [LARGE SCALE GENOMIC DNA]</scope>
    <source>
        <strain evidence="2 3">CCM4809</strain>
    </source>
</reference>
<sequence length="270" mass="30306">MKILMWLSSVLILMGSIGMFFTQHELQNETNLPGKLSYHYDIKDDVENIDLTADMNDIKIIKSNDQDIHLNVSKAKSEGAVQYHVENQTLYIDSQAMKKRQPGLFRFDFNTQNQAAIELALPDQQYKDIRLQADVGSFDIDKIKSQKVEITAGVGEVAINKVESREAAFTVDTGEIKVEQLKTDHLNFNVDIGSLTLGNLEKQMNIKGEVGTGEAYLNYKEVPDNADINLYSEMGDIETNDLMRKQGIIGSGKTKIDIQVDIGSLEIDKE</sequence>
<proteinExistence type="predicted"/>
<protein>
    <recommendedName>
        <fullName evidence="1">DUF4097 domain-containing protein</fullName>
    </recommendedName>
</protein>
<dbReference type="InterPro" id="IPR025164">
    <property type="entry name" value="Toastrack_DUF4097"/>
</dbReference>
<organism evidence="2 3">
    <name type="scientific">Macrococcus hajekii</name>
    <dbReference type="NCBI Taxonomy" id="198482"/>
    <lineage>
        <taxon>Bacteria</taxon>
        <taxon>Bacillati</taxon>
        <taxon>Bacillota</taxon>
        <taxon>Bacilli</taxon>
        <taxon>Bacillales</taxon>
        <taxon>Staphylococcaceae</taxon>
        <taxon>Macrococcus</taxon>
    </lineage>
</organism>
<keyword evidence="3" id="KW-1185">Reference proteome</keyword>
<evidence type="ECO:0000313" key="2">
    <source>
        <dbReference type="EMBL" id="TDM02797.1"/>
    </source>
</evidence>
<gene>
    <name evidence="2" type="ORF">ERX37_01540</name>
</gene>
<comment type="caution">
    <text evidence="2">The sequence shown here is derived from an EMBL/GenBank/DDBJ whole genome shotgun (WGS) entry which is preliminary data.</text>
</comment>
<dbReference type="EMBL" id="SCWE01000001">
    <property type="protein sequence ID" value="TDM02797.1"/>
    <property type="molecule type" value="Genomic_DNA"/>
</dbReference>